<dbReference type="AlphaFoldDB" id="A0A7Y9I5C3"/>
<gene>
    <name evidence="2" type="ORF">BKA15_001629</name>
</gene>
<feature type="chain" id="PRO_5038722622" evidence="1">
    <location>
        <begin position="26"/>
        <end position="277"/>
    </location>
</feature>
<keyword evidence="1" id="KW-0732">Signal</keyword>
<protein>
    <submittedName>
        <fullName evidence="2">Putative small lipoprotein YifL</fullName>
    </submittedName>
</protein>
<organism evidence="2 3">
    <name type="scientific">Microlunatus parietis</name>
    <dbReference type="NCBI Taxonomy" id="682979"/>
    <lineage>
        <taxon>Bacteria</taxon>
        <taxon>Bacillati</taxon>
        <taxon>Actinomycetota</taxon>
        <taxon>Actinomycetes</taxon>
        <taxon>Propionibacteriales</taxon>
        <taxon>Propionibacteriaceae</taxon>
        <taxon>Microlunatus</taxon>
    </lineage>
</organism>
<keyword evidence="3" id="KW-1185">Reference proteome</keyword>
<sequence>MTRGMIKAAAAVLAALLLGACSVFGPTELPDDPARADPLPQDQLVLEVTYGVGGLAPPELYATAAPWLLAYGDGRMIMAEPQNVKDGWHKSYRQTMIDPELVAGLAERARAAGLDRELDFGSPQVTDLGSLNFLLHGTGEPVRHRAYAFGPEMEDGLSPWERSRRDLLRSLIDNAEALAGDASWQPYRPELIFVYEQRGDTHDRGTAEPWPGPDPDRFLIEGTKSFRGTACGELRGAEADRVYQASLRNRFGQWTVDGEPRKLLINAVPGSRTGCDR</sequence>
<dbReference type="RefSeq" id="WP_179749649.1">
    <property type="nucleotide sequence ID" value="NZ_JACCBU010000001.1"/>
</dbReference>
<accession>A0A7Y9I5C3</accession>
<dbReference type="Proteomes" id="UP000569914">
    <property type="component" value="Unassembled WGS sequence"/>
</dbReference>
<keyword evidence="2" id="KW-0449">Lipoprotein</keyword>
<name>A0A7Y9I5C3_9ACTN</name>
<evidence type="ECO:0000313" key="2">
    <source>
        <dbReference type="EMBL" id="NYE70300.1"/>
    </source>
</evidence>
<comment type="caution">
    <text evidence="2">The sequence shown here is derived from an EMBL/GenBank/DDBJ whole genome shotgun (WGS) entry which is preliminary data.</text>
</comment>
<reference evidence="2 3" key="1">
    <citation type="submission" date="2020-07" db="EMBL/GenBank/DDBJ databases">
        <title>Sequencing the genomes of 1000 actinobacteria strains.</title>
        <authorList>
            <person name="Klenk H.-P."/>
        </authorList>
    </citation>
    <scope>NUCLEOTIDE SEQUENCE [LARGE SCALE GENOMIC DNA]</scope>
    <source>
        <strain evidence="2 3">DSM 22083</strain>
    </source>
</reference>
<dbReference type="EMBL" id="JACCBU010000001">
    <property type="protein sequence ID" value="NYE70300.1"/>
    <property type="molecule type" value="Genomic_DNA"/>
</dbReference>
<dbReference type="PROSITE" id="PS51257">
    <property type="entry name" value="PROKAR_LIPOPROTEIN"/>
    <property type="match status" value="1"/>
</dbReference>
<feature type="signal peptide" evidence="1">
    <location>
        <begin position="1"/>
        <end position="25"/>
    </location>
</feature>
<proteinExistence type="predicted"/>
<evidence type="ECO:0000313" key="3">
    <source>
        <dbReference type="Proteomes" id="UP000569914"/>
    </source>
</evidence>
<evidence type="ECO:0000256" key="1">
    <source>
        <dbReference type="SAM" id="SignalP"/>
    </source>
</evidence>